<protein>
    <recommendedName>
        <fullName evidence="3">MSHA biogenesis protein MshP</fullName>
    </recommendedName>
</protein>
<proteinExistence type="predicted"/>
<sequence>MIIILGLLGLSLANQLRAGSQNVVYDVLGARALLAAQTGLEHASSLGFPLSAIPANDAQPVNCNGQTVTSAASLSDTDGLRNCSYTARCGAQEITKENSETYLYYQFESTGVCQSGEIWASRRVAQDGFIKVD</sequence>
<organism evidence="1 2">
    <name type="scientific">Alteromonas sediminis</name>
    <dbReference type="NCBI Taxonomy" id="2259342"/>
    <lineage>
        <taxon>Bacteria</taxon>
        <taxon>Pseudomonadati</taxon>
        <taxon>Pseudomonadota</taxon>
        <taxon>Gammaproteobacteria</taxon>
        <taxon>Alteromonadales</taxon>
        <taxon>Alteromonadaceae</taxon>
        <taxon>Alteromonas/Salinimonas group</taxon>
        <taxon>Alteromonas</taxon>
    </lineage>
</organism>
<evidence type="ECO:0000313" key="2">
    <source>
        <dbReference type="Proteomes" id="UP000275281"/>
    </source>
</evidence>
<evidence type="ECO:0000313" key="1">
    <source>
        <dbReference type="EMBL" id="RPJ65323.1"/>
    </source>
</evidence>
<dbReference type="Proteomes" id="UP000275281">
    <property type="component" value="Unassembled WGS sequence"/>
</dbReference>
<gene>
    <name evidence="1" type="ORF">DRW07_15575</name>
</gene>
<dbReference type="RefSeq" id="WP_124028870.1">
    <property type="nucleotide sequence ID" value="NZ_JBHRSN010000014.1"/>
</dbReference>
<comment type="caution">
    <text evidence="1">The sequence shown here is derived from an EMBL/GenBank/DDBJ whole genome shotgun (WGS) entry which is preliminary data.</text>
</comment>
<name>A0A3N5XXW1_9ALTE</name>
<dbReference type="AlphaFoldDB" id="A0A3N5XXW1"/>
<keyword evidence="2" id="KW-1185">Reference proteome</keyword>
<evidence type="ECO:0008006" key="3">
    <source>
        <dbReference type="Google" id="ProtNLM"/>
    </source>
</evidence>
<dbReference type="OrthoDB" id="6386954at2"/>
<reference evidence="1 2" key="1">
    <citation type="submission" date="2018-11" db="EMBL/GenBank/DDBJ databases">
        <authorList>
            <person name="Ye M.-Q."/>
            <person name="Du Z.-J."/>
        </authorList>
    </citation>
    <scope>NUCLEOTIDE SEQUENCE [LARGE SCALE GENOMIC DNA]</scope>
    <source>
        <strain evidence="1 2">U0105</strain>
    </source>
</reference>
<dbReference type="EMBL" id="RPOK01000005">
    <property type="protein sequence ID" value="RPJ65323.1"/>
    <property type="molecule type" value="Genomic_DNA"/>
</dbReference>
<accession>A0A3N5XXW1</accession>